<dbReference type="SUPFAM" id="SSF51197">
    <property type="entry name" value="Clavaminate synthase-like"/>
    <property type="match status" value="1"/>
</dbReference>
<dbReference type="SUPFAM" id="SSF54631">
    <property type="entry name" value="CBS-domain pair"/>
    <property type="match status" value="1"/>
</dbReference>
<dbReference type="PROSITE" id="PS51371">
    <property type="entry name" value="CBS"/>
    <property type="match status" value="1"/>
</dbReference>
<evidence type="ECO:0000256" key="6">
    <source>
        <dbReference type="ARBA" id="ARBA00023004"/>
    </source>
</evidence>
<dbReference type="GO" id="GO:0031418">
    <property type="term" value="F:L-ascorbic acid binding"/>
    <property type="evidence" value="ECO:0007669"/>
    <property type="project" value="InterPro"/>
</dbReference>
<dbReference type="InterPro" id="IPR005123">
    <property type="entry name" value="Oxoglu/Fe-dep_dioxygenase_dom"/>
</dbReference>
<dbReference type="GO" id="GO:0006183">
    <property type="term" value="P:GTP biosynthetic process"/>
    <property type="evidence" value="ECO:0007669"/>
    <property type="project" value="TreeGrafter"/>
</dbReference>
<comment type="cofactor">
    <cofactor evidence="1">
        <name>L-ascorbate</name>
        <dbReference type="ChEBI" id="CHEBI:38290"/>
    </cofactor>
</comment>
<dbReference type="CDD" id="cd04601">
    <property type="entry name" value="CBS_pair_IMPDH"/>
    <property type="match status" value="1"/>
</dbReference>
<evidence type="ECO:0000259" key="10">
    <source>
        <dbReference type="PROSITE" id="PS51471"/>
    </source>
</evidence>
<dbReference type="GO" id="GO:0003938">
    <property type="term" value="F:IMP dehydrogenase activity"/>
    <property type="evidence" value="ECO:0007669"/>
    <property type="project" value="InterPro"/>
</dbReference>
<dbReference type="InterPro" id="IPR013785">
    <property type="entry name" value="Aldolase_TIM"/>
</dbReference>
<evidence type="ECO:0008006" key="13">
    <source>
        <dbReference type="Google" id="ProtNLM"/>
    </source>
</evidence>
<evidence type="ECO:0000256" key="1">
    <source>
        <dbReference type="ARBA" id="ARBA00001961"/>
    </source>
</evidence>
<keyword evidence="4" id="KW-0223">Dioxygenase</keyword>
<evidence type="ECO:0000256" key="3">
    <source>
        <dbReference type="ARBA" id="ARBA00022723"/>
    </source>
</evidence>
<dbReference type="InterPro" id="IPR005990">
    <property type="entry name" value="IMP_DH"/>
</dbReference>
<dbReference type="Gene3D" id="2.60.120.620">
    <property type="entry name" value="q2cbj1_9rhob like domain"/>
    <property type="match status" value="1"/>
</dbReference>
<accession>A0A812UEW8</accession>
<protein>
    <recommendedName>
        <fullName evidence="13">Inosine-5'-monophosphate dehydrogenase</fullName>
    </recommendedName>
</protein>
<dbReference type="Pfam" id="PF00478">
    <property type="entry name" value="IMPDH"/>
    <property type="match status" value="1"/>
</dbReference>
<feature type="domain" description="CBS" evidence="9">
    <location>
        <begin position="161"/>
        <end position="220"/>
    </location>
</feature>
<dbReference type="GO" id="GO:0051213">
    <property type="term" value="F:dioxygenase activity"/>
    <property type="evidence" value="ECO:0007669"/>
    <property type="project" value="UniProtKB-KW"/>
</dbReference>
<dbReference type="InterPro" id="IPR046342">
    <property type="entry name" value="CBS_dom_sf"/>
</dbReference>
<dbReference type="PANTHER" id="PTHR11911">
    <property type="entry name" value="INOSINE-5-MONOPHOSPHATE DEHYDROGENASE RELATED"/>
    <property type="match status" value="1"/>
</dbReference>
<keyword evidence="12" id="KW-1185">Reference proteome</keyword>
<evidence type="ECO:0000259" key="9">
    <source>
        <dbReference type="PROSITE" id="PS51371"/>
    </source>
</evidence>
<dbReference type="SMART" id="SM01240">
    <property type="entry name" value="IMPDH"/>
    <property type="match status" value="1"/>
</dbReference>
<sequence>MTDPASDGWPAGKVFEAAPQGFTYDDLIFMPQPSTFDASEVDLSGCITKNIRPIIGSPSDTVTDANMAIALALSGAMGIIHANQVSMVQAVKRFVSGFVLEPVVMRPTQSLADLDKLKAATGISTVPITDTGGLGGELLGIVTARDADLCADRREYLSRVMTEKVVTAREPLSFEDALDTLKRAKVGKLLILNSEDQLVSMVTRSDLKKVRDFPDMSRDLSGKLLVGAAVPALPDGSQDWPRASALAEAGANVLYLFGDGVDEQLSLIKRLKVDYPSVDILAGPATSVREARRLVEAGADGIVAGSGNDAGADPVAAPIAVAVGRGEATMVYEVAYYVTRNYKLPVAAAGARSASQALVAMGLGASAVMLREPLAGTDEATPPFADWAGIDASASCKQLGTELRIEVCLKSRVGTRGGATACAVSGWVLAPMGLYTFELKRQGSFQMDVLLSESFGRKKFSWPPLQGTQTCKQAFLLYFLSGLRNGFKDIGFRDLQELHDGLEKEILRMALCLSIGGSSAMLHASPAGTSAGSLTASSFKKLALKLRPSSFSNLFVSTPDVMCSCHWGEEVHVQQYPENRPSETACRVVMDGEFLDQGGGWVGPRNPGDHISEAEARNSATALHVCGRLSLVEKAMLAQSFRLRVREGSNMAGFDSEKLQEEHARHLMEQGWFILDDFLHEGMAISLRQEAMQAAGTGKLLPHRFQFGTGTFTKPHIYEADLHSESLQEELPGFAEVLFDDSLCARLNQLMPDLRLESGPTAKTVKLQRNVGQGGCFPCHYDNGGPPSRRSITCLVYLNPQWKEGDGGELVLMPFLMPQVVIAPLMRRAVFFRSDTVLHAVRPATADRLCFTIWFDGASTNRDCDCNLTTRLLRAEVEAASVLKQSPVQRAVSRAVYAQEYEDSLVACMSDTPGQEEMLQAHRQHVDQQMKHPQLGPFLVFLRELKPTKMVEWDSPASGAQ</sequence>
<dbReference type="PANTHER" id="PTHR11911:SF111">
    <property type="entry name" value="INOSINE-5'-MONOPHOSPHATE DEHYDROGENASE"/>
    <property type="match status" value="1"/>
</dbReference>
<dbReference type="AlphaFoldDB" id="A0A812UEW8"/>
<dbReference type="SUPFAM" id="SSF51412">
    <property type="entry name" value="Inosine monophosphate dehydrogenase (IMPDH)"/>
    <property type="match status" value="1"/>
</dbReference>
<gene>
    <name evidence="11" type="ORF">SNAT2548_LOCUS32022</name>
</gene>
<comment type="caution">
    <text evidence="11">The sequence shown here is derived from an EMBL/GenBank/DDBJ whole genome shotgun (WGS) entry which is preliminary data.</text>
</comment>
<dbReference type="GO" id="GO:0005506">
    <property type="term" value="F:iron ion binding"/>
    <property type="evidence" value="ECO:0007669"/>
    <property type="project" value="InterPro"/>
</dbReference>
<name>A0A812UEW8_9DINO</name>
<dbReference type="GO" id="GO:0005737">
    <property type="term" value="C:cytoplasm"/>
    <property type="evidence" value="ECO:0007669"/>
    <property type="project" value="TreeGrafter"/>
</dbReference>
<keyword evidence="6" id="KW-0408">Iron</keyword>
<keyword evidence="5" id="KW-0560">Oxidoreductase</keyword>
<dbReference type="SMART" id="SM00116">
    <property type="entry name" value="CBS"/>
    <property type="match status" value="2"/>
</dbReference>
<evidence type="ECO:0000313" key="12">
    <source>
        <dbReference type="Proteomes" id="UP000604046"/>
    </source>
</evidence>
<dbReference type="Proteomes" id="UP000604046">
    <property type="component" value="Unassembled WGS sequence"/>
</dbReference>
<dbReference type="InterPro" id="IPR044862">
    <property type="entry name" value="Pro_4_hyd_alph_FE2OG_OXY"/>
</dbReference>
<evidence type="ECO:0000256" key="2">
    <source>
        <dbReference type="ARBA" id="ARBA00005502"/>
    </source>
</evidence>
<feature type="domain" description="Fe2OG dioxygenase" evidence="10">
    <location>
        <begin position="761"/>
        <end position="857"/>
    </location>
</feature>
<keyword evidence="3" id="KW-0479">Metal-binding</keyword>
<evidence type="ECO:0000256" key="5">
    <source>
        <dbReference type="ARBA" id="ARBA00023002"/>
    </source>
</evidence>
<dbReference type="Pfam" id="PF13640">
    <property type="entry name" value="2OG-FeII_Oxy_3"/>
    <property type="match status" value="1"/>
</dbReference>
<evidence type="ECO:0000256" key="4">
    <source>
        <dbReference type="ARBA" id="ARBA00022964"/>
    </source>
</evidence>
<dbReference type="GO" id="GO:0016705">
    <property type="term" value="F:oxidoreductase activity, acting on paired donors, with incorporation or reduction of molecular oxygen"/>
    <property type="evidence" value="ECO:0007669"/>
    <property type="project" value="InterPro"/>
</dbReference>
<comment type="similarity">
    <text evidence="2">Belongs to the IMPDH/GMPR family.</text>
</comment>
<dbReference type="InterPro" id="IPR001093">
    <property type="entry name" value="IMP_DH_GMPRt"/>
</dbReference>
<reference evidence="11" key="1">
    <citation type="submission" date="2021-02" db="EMBL/GenBank/DDBJ databases">
        <authorList>
            <person name="Dougan E. K."/>
            <person name="Rhodes N."/>
            <person name="Thang M."/>
            <person name="Chan C."/>
        </authorList>
    </citation>
    <scope>NUCLEOTIDE SEQUENCE</scope>
</reference>
<dbReference type="Gene3D" id="3.20.20.70">
    <property type="entry name" value="Aldolase class I"/>
    <property type="match status" value="1"/>
</dbReference>
<proteinExistence type="inferred from homology"/>
<dbReference type="SMART" id="SM00702">
    <property type="entry name" value="P4Hc"/>
    <property type="match status" value="1"/>
</dbReference>
<dbReference type="PROSITE" id="PS51471">
    <property type="entry name" value="FE2OG_OXY"/>
    <property type="match status" value="1"/>
</dbReference>
<dbReference type="OrthoDB" id="76265at2759"/>
<evidence type="ECO:0000256" key="7">
    <source>
        <dbReference type="ARBA" id="ARBA00023122"/>
    </source>
</evidence>
<dbReference type="InterPro" id="IPR006620">
    <property type="entry name" value="Pro_4_hyd_alph"/>
</dbReference>
<evidence type="ECO:0000256" key="8">
    <source>
        <dbReference type="PROSITE-ProRule" id="PRU00703"/>
    </source>
</evidence>
<dbReference type="InterPro" id="IPR000644">
    <property type="entry name" value="CBS_dom"/>
</dbReference>
<keyword evidence="7 8" id="KW-0129">CBS domain</keyword>
<organism evidence="11 12">
    <name type="scientific">Symbiodinium natans</name>
    <dbReference type="NCBI Taxonomy" id="878477"/>
    <lineage>
        <taxon>Eukaryota</taxon>
        <taxon>Sar</taxon>
        <taxon>Alveolata</taxon>
        <taxon>Dinophyceae</taxon>
        <taxon>Suessiales</taxon>
        <taxon>Symbiodiniaceae</taxon>
        <taxon>Symbiodinium</taxon>
    </lineage>
</organism>
<dbReference type="FunFam" id="3.20.20.70:FF:000424">
    <property type="entry name" value="Inosine-5'-monophosphate dehydrogenase 2"/>
    <property type="match status" value="1"/>
</dbReference>
<dbReference type="Pfam" id="PF00571">
    <property type="entry name" value="CBS"/>
    <property type="match status" value="1"/>
</dbReference>
<feature type="non-terminal residue" evidence="11">
    <location>
        <position position="1"/>
    </location>
</feature>
<evidence type="ECO:0000313" key="11">
    <source>
        <dbReference type="EMBL" id="CAE7565471.1"/>
    </source>
</evidence>
<dbReference type="EMBL" id="CAJNDS010002689">
    <property type="protein sequence ID" value="CAE7565471.1"/>
    <property type="molecule type" value="Genomic_DNA"/>
</dbReference>